<evidence type="ECO:0000256" key="1">
    <source>
        <dbReference type="SAM" id="MobiDB-lite"/>
    </source>
</evidence>
<keyword evidence="4" id="KW-1185">Reference proteome</keyword>
<gene>
    <name evidence="3" type="ORF">FC89_GL001273</name>
</gene>
<accession>A0A0R1VRW7</accession>
<organism evidence="3 4">
    <name type="scientific">Liquorilactobacillus ghanensis DSM 18630</name>
    <dbReference type="NCBI Taxonomy" id="1423750"/>
    <lineage>
        <taxon>Bacteria</taxon>
        <taxon>Bacillati</taxon>
        <taxon>Bacillota</taxon>
        <taxon>Bacilli</taxon>
        <taxon>Lactobacillales</taxon>
        <taxon>Lactobacillaceae</taxon>
        <taxon>Liquorilactobacillus</taxon>
    </lineage>
</organism>
<dbReference type="GO" id="GO:0003677">
    <property type="term" value="F:DNA binding"/>
    <property type="evidence" value="ECO:0007669"/>
    <property type="project" value="InterPro"/>
</dbReference>
<name>A0A0R1VRW7_9LACO</name>
<proteinExistence type="predicted"/>
<dbReference type="SMART" id="SM00530">
    <property type="entry name" value="HTH_XRE"/>
    <property type="match status" value="1"/>
</dbReference>
<dbReference type="SUPFAM" id="SSF47413">
    <property type="entry name" value="lambda repressor-like DNA-binding domains"/>
    <property type="match status" value="1"/>
</dbReference>
<dbReference type="CDD" id="cd00093">
    <property type="entry name" value="HTH_XRE"/>
    <property type="match status" value="1"/>
</dbReference>
<dbReference type="RefSeq" id="WP_057872015.1">
    <property type="nucleotide sequence ID" value="NZ_AZGB01000018.1"/>
</dbReference>
<reference evidence="3 4" key="1">
    <citation type="journal article" date="2015" name="Genome Announc.">
        <title>Expanding the biotechnology potential of lactobacilli through comparative genomics of 213 strains and associated genera.</title>
        <authorList>
            <person name="Sun Z."/>
            <person name="Harris H.M."/>
            <person name="McCann A."/>
            <person name="Guo C."/>
            <person name="Argimon S."/>
            <person name="Zhang W."/>
            <person name="Yang X."/>
            <person name="Jeffery I.B."/>
            <person name="Cooney J.C."/>
            <person name="Kagawa T.F."/>
            <person name="Liu W."/>
            <person name="Song Y."/>
            <person name="Salvetti E."/>
            <person name="Wrobel A."/>
            <person name="Rasinkangas P."/>
            <person name="Parkhill J."/>
            <person name="Rea M.C."/>
            <person name="O'Sullivan O."/>
            <person name="Ritari J."/>
            <person name="Douillard F.P."/>
            <person name="Paul Ross R."/>
            <person name="Yang R."/>
            <person name="Briner A.E."/>
            <person name="Felis G.E."/>
            <person name="de Vos W.M."/>
            <person name="Barrangou R."/>
            <person name="Klaenhammer T.R."/>
            <person name="Caufield P.W."/>
            <person name="Cui Y."/>
            <person name="Zhang H."/>
            <person name="O'Toole P.W."/>
        </authorList>
    </citation>
    <scope>NUCLEOTIDE SEQUENCE [LARGE SCALE GENOMIC DNA]</scope>
    <source>
        <strain evidence="3 4">DSM 18630</strain>
    </source>
</reference>
<evidence type="ECO:0000259" key="2">
    <source>
        <dbReference type="PROSITE" id="PS50943"/>
    </source>
</evidence>
<dbReference type="InterPro" id="IPR001387">
    <property type="entry name" value="Cro/C1-type_HTH"/>
</dbReference>
<comment type="caution">
    <text evidence="3">The sequence shown here is derived from an EMBL/GenBank/DDBJ whole genome shotgun (WGS) entry which is preliminary data.</text>
</comment>
<feature type="region of interest" description="Disordered" evidence="1">
    <location>
        <begin position="117"/>
        <end position="137"/>
    </location>
</feature>
<evidence type="ECO:0000313" key="3">
    <source>
        <dbReference type="EMBL" id="KRM05571.1"/>
    </source>
</evidence>
<dbReference type="Proteomes" id="UP000051451">
    <property type="component" value="Unassembled WGS sequence"/>
</dbReference>
<protein>
    <submittedName>
        <fullName evidence="3">Cro CI family transcriptional regulator</fullName>
    </submittedName>
</protein>
<dbReference type="PROSITE" id="PS50943">
    <property type="entry name" value="HTH_CROC1"/>
    <property type="match status" value="1"/>
</dbReference>
<dbReference type="GeneID" id="98319286"/>
<sequence length="137" mass="15531">MFPDRLKALRKGRGLTLNQLAKALNQLSTTVNDKQNTGPQIGSWERGINTPSYLEVLKLASFFEVSMDFLVGRNYQELDLADIFAMNTQLTLEGHLLTFAERQAVYGLLKSYLRGRHPQKPQAPLNEQNELTLPLDK</sequence>
<dbReference type="PATRIC" id="fig|1423750.3.peg.1303"/>
<dbReference type="STRING" id="1423750.FC89_GL001273"/>
<evidence type="ECO:0000313" key="4">
    <source>
        <dbReference type="Proteomes" id="UP000051451"/>
    </source>
</evidence>
<dbReference type="InterPro" id="IPR010982">
    <property type="entry name" value="Lambda_DNA-bd_dom_sf"/>
</dbReference>
<dbReference type="OrthoDB" id="8115576at2"/>
<dbReference type="EMBL" id="AZGB01000018">
    <property type="protein sequence ID" value="KRM05571.1"/>
    <property type="molecule type" value="Genomic_DNA"/>
</dbReference>
<feature type="domain" description="HTH cro/C1-type" evidence="2">
    <location>
        <begin position="6"/>
        <end position="70"/>
    </location>
</feature>
<dbReference type="Gene3D" id="1.10.260.40">
    <property type="entry name" value="lambda repressor-like DNA-binding domains"/>
    <property type="match status" value="1"/>
</dbReference>
<dbReference type="AlphaFoldDB" id="A0A0R1VRW7"/>